<dbReference type="Gene3D" id="2.40.180.10">
    <property type="entry name" value="Catalase core domain"/>
    <property type="match status" value="1"/>
</dbReference>
<dbReference type="KEGG" id="aplc:110980336"/>
<dbReference type="OMA" id="CMMILSA"/>
<evidence type="ECO:0000256" key="5">
    <source>
        <dbReference type="SAM" id="MobiDB-lite"/>
    </source>
</evidence>
<feature type="compositionally biased region" description="Basic and acidic residues" evidence="5">
    <location>
        <begin position="365"/>
        <end position="377"/>
    </location>
</feature>
<feature type="compositionally biased region" description="Pro residues" evidence="5">
    <location>
        <begin position="466"/>
        <end position="479"/>
    </location>
</feature>
<protein>
    <submittedName>
        <fullName evidence="8">Uncharacterized protein LOC110980336</fullName>
    </submittedName>
</protein>
<dbReference type="PANTHER" id="PTHR24166:SF48">
    <property type="entry name" value="PROTEIN VAPYRIN"/>
    <property type="match status" value="1"/>
</dbReference>
<feature type="compositionally biased region" description="Basic and acidic residues" evidence="5">
    <location>
        <begin position="1133"/>
        <end position="1142"/>
    </location>
</feature>
<feature type="region of interest" description="Disordered" evidence="5">
    <location>
        <begin position="156"/>
        <end position="339"/>
    </location>
</feature>
<evidence type="ECO:0000256" key="3">
    <source>
        <dbReference type="PROSITE-ProRule" id="PRU00023"/>
    </source>
</evidence>
<feature type="repeat" description="ANK" evidence="3">
    <location>
        <begin position="1009"/>
        <end position="1041"/>
    </location>
</feature>
<dbReference type="InterPro" id="IPR002110">
    <property type="entry name" value="Ankyrin_rpt"/>
</dbReference>
<feature type="repeat" description="ANK" evidence="3">
    <location>
        <begin position="976"/>
        <end position="1008"/>
    </location>
</feature>
<dbReference type="Proteomes" id="UP000694845">
    <property type="component" value="Unplaced"/>
</dbReference>
<feature type="compositionally biased region" description="Acidic residues" evidence="5">
    <location>
        <begin position="264"/>
        <end position="281"/>
    </location>
</feature>
<feature type="compositionally biased region" description="Basic and acidic residues" evidence="5">
    <location>
        <begin position="741"/>
        <end position="750"/>
    </location>
</feature>
<feature type="compositionally biased region" description="Basic and acidic residues" evidence="5">
    <location>
        <begin position="787"/>
        <end position="796"/>
    </location>
</feature>
<dbReference type="SMART" id="SM00308">
    <property type="entry name" value="LH2"/>
    <property type="match status" value="1"/>
</dbReference>
<comment type="caution">
    <text evidence="4">Lacks conserved residue(s) required for the propagation of feature annotation.</text>
</comment>
<reference evidence="8" key="1">
    <citation type="submission" date="2025-08" db="UniProtKB">
        <authorList>
            <consortium name="RefSeq"/>
        </authorList>
    </citation>
    <scope>IDENTIFICATION</scope>
</reference>
<feature type="region of interest" description="Disordered" evidence="5">
    <location>
        <begin position="674"/>
        <end position="949"/>
    </location>
</feature>
<organism evidence="7 8">
    <name type="scientific">Acanthaster planci</name>
    <name type="common">Crown-of-thorns starfish</name>
    <dbReference type="NCBI Taxonomy" id="133434"/>
    <lineage>
        <taxon>Eukaryota</taxon>
        <taxon>Metazoa</taxon>
        <taxon>Echinodermata</taxon>
        <taxon>Eleutherozoa</taxon>
        <taxon>Asterozoa</taxon>
        <taxon>Asteroidea</taxon>
        <taxon>Valvatacea</taxon>
        <taxon>Valvatida</taxon>
        <taxon>Acanthasteridae</taxon>
        <taxon>Acanthaster</taxon>
    </lineage>
</organism>
<feature type="compositionally biased region" description="Basic and acidic residues" evidence="5">
    <location>
        <begin position="640"/>
        <end position="651"/>
    </location>
</feature>
<feature type="compositionally biased region" description="Polar residues" evidence="5">
    <location>
        <begin position="295"/>
        <end position="307"/>
    </location>
</feature>
<feature type="compositionally biased region" description="Polar residues" evidence="5">
    <location>
        <begin position="1115"/>
        <end position="1131"/>
    </location>
</feature>
<dbReference type="SMART" id="SM00248">
    <property type="entry name" value="ANK"/>
    <property type="match status" value="5"/>
</dbReference>
<evidence type="ECO:0000256" key="1">
    <source>
        <dbReference type="ARBA" id="ARBA00022737"/>
    </source>
</evidence>
<proteinExistence type="predicted"/>
<feature type="compositionally biased region" description="Basic residues" evidence="5">
    <location>
        <begin position="698"/>
        <end position="720"/>
    </location>
</feature>
<name>A0A8B7YHA6_ACAPL</name>
<feature type="domain" description="PLAT" evidence="6">
    <location>
        <begin position="503"/>
        <end position="625"/>
    </location>
</feature>
<accession>A0A8B7YHA6</accession>
<dbReference type="PROSITE" id="PS50095">
    <property type="entry name" value="PLAT"/>
    <property type="match status" value="1"/>
</dbReference>
<feature type="compositionally biased region" description="Basic and acidic residues" evidence="5">
    <location>
        <begin position="253"/>
        <end position="263"/>
    </location>
</feature>
<feature type="region of interest" description="Disordered" evidence="5">
    <location>
        <begin position="359"/>
        <end position="423"/>
    </location>
</feature>
<dbReference type="Pfam" id="PF12796">
    <property type="entry name" value="Ank_2"/>
    <property type="match status" value="1"/>
</dbReference>
<feature type="compositionally biased region" description="Basic and acidic residues" evidence="5">
    <location>
        <begin position="185"/>
        <end position="201"/>
    </location>
</feature>
<dbReference type="PROSITE" id="PS50088">
    <property type="entry name" value="ANK_REPEAT"/>
    <property type="match status" value="3"/>
</dbReference>
<dbReference type="GeneID" id="110980336"/>
<evidence type="ECO:0000313" key="8">
    <source>
        <dbReference type="RefSeq" id="XP_022092629.1"/>
    </source>
</evidence>
<sequence length="1202" mass="134289">MSSQDVIKSTAKKLKYYMEVKRLEDAFDLSGPDKPQRHYPTLKPRPTLLYDGLHDRALKHYFRNAEVKKHLVQMKPRSSEMERESKVRRDVDRYMEKSHFTSPYTNLVRAKPPPKKRKSNFRGGPLLLRSRHGPQLSRGEAERLVNAATKLLVATLDQQKNGRRHSGKNFRVDSGVGSSLPMIDNGHEDYGHRPTRPERPKSTYGHRPTRPRSSYGERTRPRSAIDARPKSAAKTSPSTARYGYDSLGRRIKLHLEQPRHYEASESDQDPDDYDDDFEDSLDNGMNILVPVKGSGRNQSPEWLNIQMSKVDMNDPQDYEEEEEEEEEVEEPGGDTVSIGDEVLHSIDNTTQTGREISCQTVEDQDNTKDTQTRRANTEESMTDPYQADMAIQTAPPPVTSATQTVVPPPEASTQTVPPLPTTGTQTYPEVYCQTTPIMNMETQTEVHQPSAACQVEPPNEMGVQVDPPPPPPSPPPPPEPEPEPQEDYEFLKHGPRLKSGKRTIYELSIHTGNRLGASTRADVHVTLYGEKGNTGKIRLKQSKDTKDGKKVKFQKGQIDVFKVESYYVGKMECICIGHDRRELGCGWFLDKVMIREYGDDVTYEFLCERWLSAQDEDGQTVRTVPVTNIIMDVSSSSQSEPDHSDFVEKSPDSSAFTDTDLHLNQVTALDGHFVRTSPQAKKYPSDASQADRSDGSRQRRKHRRKKSKKGKGKGKSRRRDRTPVTTTGTESDTDTDTDSEQSDRTSRTDSDNDDDSDSGSGSSGSRSGSSSGSGSDTGSSSGSGSSSDKRKADGESKNGSIHSGRYRDRSSKGPKEENTEHLPKEEASDAASSHKENRTASSDDDDSSDENDDAPSRGSASQSDSVSRKSDSSHMTDPKDVPKPEAKETEDRDSTRVEDKENTDYMSGFKAALKMKEQQKEQQEAARVEEEEKRREEEESLLLGPSIHQSCKKGDLERIKKLTQHNAELINSPDERGWTPLHVASANGRLDIVKYLSSNDASINDLTPTGYTAMHMGAMNGHVAVVKLLAAMGMTVDCRTVDEQTPLHMAAMSGHLECTKWLVANNAPLDVIDNMGRTAYDLAEEYQHDEVMTFLRSCQRELTREDSSLAMLRSRSPSMGSQNRRSLSTSDPDSEKDTDKDGQQSSEEEDKPDSVAAKHKEEQRHAVLERKRSFKEQQERMSSTGMSFLDSIRAESSVDPIV</sequence>
<feature type="compositionally biased region" description="Acidic residues" evidence="5">
    <location>
        <begin position="314"/>
        <end position="332"/>
    </location>
</feature>
<feature type="compositionally biased region" description="Basic and acidic residues" evidence="5">
    <location>
        <begin position="215"/>
        <end position="229"/>
    </location>
</feature>
<evidence type="ECO:0000256" key="2">
    <source>
        <dbReference type="ARBA" id="ARBA00023043"/>
    </source>
</evidence>
<keyword evidence="7" id="KW-1185">Reference proteome</keyword>
<dbReference type="InterPro" id="IPR001024">
    <property type="entry name" value="PLAT/LH2_dom"/>
</dbReference>
<dbReference type="InterPro" id="IPR050889">
    <property type="entry name" value="Dendritic_Spine_Reg/Scaffold"/>
</dbReference>
<keyword evidence="2 3" id="KW-0040">ANK repeat</keyword>
<feature type="compositionally biased region" description="Polar residues" evidence="5">
    <location>
        <begin position="399"/>
        <end position="423"/>
    </location>
</feature>
<dbReference type="Pfam" id="PF00023">
    <property type="entry name" value="Ank"/>
    <property type="match status" value="1"/>
</dbReference>
<dbReference type="SUPFAM" id="SSF49723">
    <property type="entry name" value="Lipase/lipooxygenase domain (PLAT/LH2 domain)"/>
    <property type="match status" value="1"/>
</dbReference>
<dbReference type="SUPFAM" id="SSF48403">
    <property type="entry name" value="Ankyrin repeat"/>
    <property type="match status" value="1"/>
</dbReference>
<feature type="compositionally biased region" description="Low complexity" evidence="5">
    <location>
        <begin position="758"/>
        <end position="786"/>
    </location>
</feature>
<evidence type="ECO:0000259" key="6">
    <source>
        <dbReference type="PROSITE" id="PS50095"/>
    </source>
</evidence>
<dbReference type="Pfam" id="PF01477">
    <property type="entry name" value="PLAT"/>
    <property type="match status" value="1"/>
</dbReference>
<dbReference type="AlphaFoldDB" id="A0A8B7YHA6"/>
<dbReference type="InterPro" id="IPR036770">
    <property type="entry name" value="Ankyrin_rpt-contain_sf"/>
</dbReference>
<dbReference type="CDD" id="cd01756">
    <property type="entry name" value="PLAT_repeat"/>
    <property type="match status" value="1"/>
</dbReference>
<dbReference type="OrthoDB" id="19174at2759"/>
<feature type="compositionally biased region" description="Acidic residues" evidence="5">
    <location>
        <begin position="731"/>
        <end position="740"/>
    </location>
</feature>
<gene>
    <name evidence="8" type="primary">LOC110980336</name>
</gene>
<dbReference type="Gene3D" id="1.25.40.20">
    <property type="entry name" value="Ankyrin repeat-containing domain"/>
    <property type="match status" value="1"/>
</dbReference>
<feature type="compositionally biased region" description="Basic and acidic residues" evidence="5">
    <location>
        <begin position="805"/>
        <end position="838"/>
    </location>
</feature>
<keyword evidence="1" id="KW-0677">Repeat</keyword>
<feature type="region of interest" description="Disordered" evidence="5">
    <location>
        <begin position="105"/>
        <end position="139"/>
    </location>
</feature>
<feature type="repeat" description="ANK" evidence="3">
    <location>
        <begin position="1042"/>
        <end position="1074"/>
    </location>
</feature>
<feature type="compositionally biased region" description="Acidic residues" evidence="5">
    <location>
        <begin position="842"/>
        <end position="853"/>
    </location>
</feature>
<feature type="compositionally biased region" description="Basic and acidic residues" evidence="5">
    <location>
        <begin position="866"/>
        <end position="903"/>
    </location>
</feature>
<dbReference type="PROSITE" id="PS50297">
    <property type="entry name" value="ANK_REP_REGION"/>
    <property type="match status" value="3"/>
</dbReference>
<evidence type="ECO:0000256" key="4">
    <source>
        <dbReference type="PROSITE-ProRule" id="PRU00152"/>
    </source>
</evidence>
<dbReference type="InterPro" id="IPR036392">
    <property type="entry name" value="PLAT/LH2_dom_sf"/>
</dbReference>
<feature type="region of interest" description="Disordered" evidence="5">
    <location>
        <begin position="457"/>
        <end position="487"/>
    </location>
</feature>
<evidence type="ECO:0000313" key="7">
    <source>
        <dbReference type="Proteomes" id="UP000694845"/>
    </source>
</evidence>
<dbReference type="RefSeq" id="XP_022092629.1">
    <property type="nucleotide sequence ID" value="XM_022236937.1"/>
</dbReference>
<feature type="compositionally biased region" description="Basic and acidic residues" evidence="5">
    <location>
        <begin position="914"/>
        <end position="937"/>
    </location>
</feature>
<feature type="region of interest" description="Disordered" evidence="5">
    <location>
        <begin position="1107"/>
        <end position="1202"/>
    </location>
</feature>
<feature type="region of interest" description="Disordered" evidence="5">
    <location>
        <begin position="634"/>
        <end position="657"/>
    </location>
</feature>
<dbReference type="PANTHER" id="PTHR24166">
    <property type="entry name" value="ROLLING PEBBLES, ISOFORM B"/>
    <property type="match status" value="1"/>
</dbReference>
<feature type="compositionally biased region" description="Basic and acidic residues" evidence="5">
    <location>
        <begin position="1152"/>
        <end position="1179"/>
    </location>
</feature>